<dbReference type="InterPro" id="IPR020615">
    <property type="entry name" value="Thiolase_acyl_enz_int_AS"/>
</dbReference>
<proteinExistence type="predicted"/>
<evidence type="ECO:0000256" key="32">
    <source>
        <dbReference type="ARBA" id="ARBA00049178"/>
    </source>
</evidence>
<comment type="catalytic activity">
    <reaction evidence="34">
        <text>dodecanoyl-CoA + acetyl-CoA = 3-oxotetradecanoyl-CoA + CoA</text>
        <dbReference type="Rhea" id="RHEA:31091"/>
        <dbReference type="ChEBI" id="CHEBI:57287"/>
        <dbReference type="ChEBI" id="CHEBI:57288"/>
        <dbReference type="ChEBI" id="CHEBI:57375"/>
        <dbReference type="ChEBI" id="CHEBI:62543"/>
    </reaction>
    <physiologicalReaction direction="right-to-left" evidence="34">
        <dbReference type="Rhea" id="RHEA:31093"/>
    </physiologicalReaction>
</comment>
<keyword evidence="7" id="KW-0808">Transferase</keyword>
<evidence type="ECO:0000313" key="41">
    <source>
        <dbReference type="RefSeq" id="XP_014678294.1"/>
    </source>
</evidence>
<evidence type="ECO:0000256" key="29">
    <source>
        <dbReference type="ARBA" id="ARBA00048001"/>
    </source>
</evidence>
<dbReference type="Pfam" id="PF02036">
    <property type="entry name" value="SCP2"/>
    <property type="match status" value="2"/>
</dbReference>
<feature type="domain" description="SCP2" evidence="38">
    <location>
        <begin position="555"/>
        <end position="656"/>
    </location>
</feature>
<dbReference type="PROSITE" id="PS00098">
    <property type="entry name" value="THIOLASE_1"/>
    <property type="match status" value="1"/>
</dbReference>
<evidence type="ECO:0000256" key="22">
    <source>
        <dbReference type="ARBA" id="ARBA00031346"/>
    </source>
</evidence>
<evidence type="ECO:0000256" key="11">
    <source>
        <dbReference type="ARBA" id="ARBA00023140"/>
    </source>
</evidence>
<dbReference type="RefSeq" id="XP_014678294.1">
    <property type="nucleotide sequence ID" value="XM_014822808.1"/>
</dbReference>
<dbReference type="PANTHER" id="PTHR42870:SF1">
    <property type="entry name" value="NON-SPECIFIC LIPID-TRANSFER PROTEIN-LIKE 2"/>
    <property type="match status" value="1"/>
</dbReference>
<feature type="domain" description="Thiolase C-terminal" evidence="39">
    <location>
        <begin position="267"/>
        <end position="386"/>
    </location>
</feature>
<evidence type="ECO:0000256" key="23">
    <source>
        <dbReference type="ARBA" id="ARBA00032093"/>
    </source>
</evidence>
<comment type="catalytic activity">
    <reaction evidence="36">
        <text>octanoyl-CoA + acetyl-CoA = 3-oxodecanoyl-CoA + CoA</text>
        <dbReference type="Rhea" id="RHEA:31087"/>
        <dbReference type="ChEBI" id="CHEBI:57287"/>
        <dbReference type="ChEBI" id="CHEBI:57288"/>
        <dbReference type="ChEBI" id="CHEBI:57386"/>
        <dbReference type="ChEBI" id="CHEBI:62548"/>
    </reaction>
    <physiologicalReaction direction="right-to-left" evidence="36">
        <dbReference type="Rhea" id="RHEA:31089"/>
    </physiologicalReaction>
</comment>
<comment type="catalytic activity">
    <reaction evidence="15">
        <text>propanoyl-CoA + tetradecanoyl-CoA = 3-oxo-2-methylhexadecanoyl-CoA + CoA</text>
        <dbReference type="Rhea" id="RHEA:46344"/>
        <dbReference type="ChEBI" id="CHEBI:57287"/>
        <dbReference type="ChEBI" id="CHEBI:57385"/>
        <dbReference type="ChEBI" id="CHEBI:57392"/>
        <dbReference type="ChEBI" id="CHEBI:86042"/>
    </reaction>
    <physiologicalReaction direction="right-to-left" evidence="15">
        <dbReference type="Rhea" id="RHEA:46346"/>
    </physiologicalReaction>
</comment>
<evidence type="ECO:0000256" key="33">
    <source>
        <dbReference type="ARBA" id="ARBA00049268"/>
    </source>
</evidence>
<dbReference type="SUPFAM" id="SSF55718">
    <property type="entry name" value="SCP-like"/>
    <property type="match status" value="2"/>
</dbReference>
<evidence type="ECO:0000256" key="8">
    <source>
        <dbReference type="ARBA" id="ARBA00023055"/>
    </source>
</evidence>
<comment type="catalytic activity">
    <reaction evidence="29">
        <text>hexanoyl-CoA + acetyl-CoA = 3-oxooctanoyl-CoA + CoA</text>
        <dbReference type="Rhea" id="RHEA:31203"/>
        <dbReference type="ChEBI" id="CHEBI:57287"/>
        <dbReference type="ChEBI" id="CHEBI:57288"/>
        <dbReference type="ChEBI" id="CHEBI:62619"/>
        <dbReference type="ChEBI" id="CHEBI:62620"/>
    </reaction>
    <physiologicalReaction direction="right-to-left" evidence="29">
        <dbReference type="Rhea" id="RHEA:31205"/>
    </physiologicalReaction>
</comment>
<dbReference type="Gene3D" id="3.40.47.10">
    <property type="match status" value="1"/>
</dbReference>
<evidence type="ECO:0000256" key="2">
    <source>
        <dbReference type="ARBA" id="ARBA00004496"/>
    </source>
</evidence>
<dbReference type="Gene3D" id="3.30.1050.10">
    <property type="entry name" value="SCP2 sterol-binding domain"/>
    <property type="match status" value="2"/>
</dbReference>
<dbReference type="InterPro" id="IPR016039">
    <property type="entry name" value="Thiolase-like"/>
</dbReference>
<comment type="subcellular location">
    <subcellularLocation>
        <location evidence="2">Cytoplasm</location>
    </subcellularLocation>
    <subcellularLocation>
        <location evidence="1">Peroxisome</location>
    </subcellularLocation>
</comment>
<evidence type="ECO:0000256" key="3">
    <source>
        <dbReference type="ARBA" id="ARBA00012352"/>
    </source>
</evidence>
<keyword evidence="12" id="KW-0012">Acyltransferase</keyword>
<evidence type="ECO:0000256" key="26">
    <source>
        <dbReference type="ARBA" id="ARBA00045738"/>
    </source>
</evidence>
<dbReference type="PANTHER" id="PTHR42870">
    <property type="entry name" value="ACETYL-COA C-ACETYLTRANSFERASE"/>
    <property type="match status" value="1"/>
</dbReference>
<evidence type="ECO:0000259" key="38">
    <source>
        <dbReference type="Pfam" id="PF02036"/>
    </source>
</evidence>
<evidence type="ECO:0000256" key="12">
    <source>
        <dbReference type="ARBA" id="ARBA00023315"/>
    </source>
</evidence>
<keyword evidence="40" id="KW-1185">Reference proteome</keyword>
<evidence type="ECO:0000256" key="6">
    <source>
        <dbReference type="ARBA" id="ARBA00022490"/>
    </source>
</evidence>
<evidence type="ECO:0000256" key="19">
    <source>
        <dbReference type="ARBA" id="ARBA00030531"/>
    </source>
</evidence>
<evidence type="ECO:0000256" key="21">
    <source>
        <dbReference type="ARBA" id="ARBA00031275"/>
    </source>
</evidence>
<dbReference type="Pfam" id="PF00108">
    <property type="entry name" value="Thiolase_N"/>
    <property type="match status" value="1"/>
</dbReference>
<evidence type="ECO:0000256" key="17">
    <source>
        <dbReference type="ARBA" id="ARBA00024514"/>
    </source>
</evidence>
<evidence type="ECO:0000256" key="14">
    <source>
        <dbReference type="ARBA" id="ARBA00024073"/>
    </source>
</evidence>
<keyword evidence="9" id="KW-0443">Lipid metabolism</keyword>
<evidence type="ECO:0000313" key="40">
    <source>
        <dbReference type="Proteomes" id="UP000695022"/>
    </source>
</evidence>
<protein>
    <recommendedName>
        <fullName evidence="4">Sterol carrier protein 2</fullName>
        <ecNumber evidence="13">2.3.1.155</ecNumber>
        <ecNumber evidence="14">2.3.1.16</ecNumber>
        <ecNumber evidence="3">2.3.1.176</ecNumber>
    </recommendedName>
    <alternativeName>
        <fullName evidence="23">Acetyl-CoA C-myristoyltransferase</fullName>
    </alternativeName>
    <alternativeName>
        <fullName evidence="20">Non-specific lipid-transfer protein</fullName>
    </alternativeName>
    <alternativeName>
        <fullName evidence="24">Propanoyl-CoA C-acyltransferase</fullName>
    </alternativeName>
    <alternativeName>
        <fullName evidence="19">SCP-2/3-oxoacyl-CoA thiolase</fullName>
    </alternativeName>
    <alternativeName>
        <fullName evidence="21">SCP-2/thiolase</fullName>
    </alternativeName>
    <alternativeName>
        <fullName evidence="22">SCP-chi</fullName>
    </alternativeName>
    <alternativeName>
        <fullName evidence="25">Sterol carrier protein X</fullName>
    </alternativeName>
</protein>
<comment type="catalytic activity">
    <reaction evidence="16">
        <text>choloyl-CoA + propanoyl-CoA = 3alpha,7alpha,12alpha-trihydroxy-24-oxo-5beta-cholestan-26-oyl-CoA + CoA</text>
        <dbReference type="Rhea" id="RHEA:16865"/>
        <dbReference type="ChEBI" id="CHEBI:57287"/>
        <dbReference type="ChEBI" id="CHEBI:57373"/>
        <dbReference type="ChEBI" id="CHEBI:57392"/>
        <dbReference type="ChEBI" id="CHEBI:58507"/>
        <dbReference type="EC" id="2.3.1.176"/>
    </reaction>
    <physiologicalReaction direction="right-to-left" evidence="16">
        <dbReference type="Rhea" id="RHEA:16867"/>
    </physiologicalReaction>
</comment>
<feature type="domain" description="Thiolase N-terminal" evidence="37">
    <location>
        <begin position="7"/>
        <end position="231"/>
    </location>
</feature>
<dbReference type="Pfam" id="PF22691">
    <property type="entry name" value="Thiolase_C_1"/>
    <property type="match status" value="1"/>
</dbReference>
<accession>A0ABM1F1H3</accession>
<evidence type="ECO:0000256" key="15">
    <source>
        <dbReference type="ARBA" id="ARBA00024471"/>
    </source>
</evidence>
<dbReference type="InterPro" id="IPR003033">
    <property type="entry name" value="SCP2_sterol-bd_dom"/>
</dbReference>
<dbReference type="EC" id="2.3.1.176" evidence="3"/>
<evidence type="ECO:0000256" key="9">
    <source>
        <dbReference type="ARBA" id="ARBA00023098"/>
    </source>
</evidence>
<dbReference type="InterPro" id="IPR055140">
    <property type="entry name" value="Thiolase_C_2"/>
</dbReference>
<evidence type="ECO:0000256" key="31">
    <source>
        <dbReference type="ARBA" id="ARBA00048553"/>
    </source>
</evidence>
<evidence type="ECO:0000256" key="24">
    <source>
        <dbReference type="ARBA" id="ARBA00032316"/>
    </source>
</evidence>
<comment type="catalytic activity">
    <reaction evidence="17">
        <text>3-oxo-(9Z-octadecenoyl)-CoA + CoA = (7Z)-hexadecenoyl-CoA + acetyl-CoA</text>
        <dbReference type="Rhea" id="RHEA:47400"/>
        <dbReference type="ChEBI" id="CHEBI:57287"/>
        <dbReference type="ChEBI" id="CHEBI:57288"/>
        <dbReference type="ChEBI" id="CHEBI:87695"/>
        <dbReference type="ChEBI" id="CHEBI:87698"/>
    </reaction>
    <physiologicalReaction direction="left-to-right" evidence="17">
        <dbReference type="Rhea" id="RHEA:47401"/>
    </physiologicalReaction>
</comment>
<comment type="catalytic activity">
    <reaction evidence="35">
        <text>3-oxohexadecanedioyl-CoA + CoA = tetradecanedioyl-CoA + acetyl-CoA</text>
        <dbReference type="Rhea" id="RHEA:40343"/>
        <dbReference type="ChEBI" id="CHEBI:57287"/>
        <dbReference type="ChEBI" id="CHEBI:57288"/>
        <dbReference type="ChEBI" id="CHEBI:77081"/>
        <dbReference type="ChEBI" id="CHEBI:77084"/>
    </reaction>
    <physiologicalReaction direction="left-to-right" evidence="35">
        <dbReference type="Rhea" id="RHEA:40344"/>
    </physiologicalReaction>
</comment>
<evidence type="ECO:0000256" key="28">
    <source>
        <dbReference type="ARBA" id="ARBA00047485"/>
    </source>
</evidence>
<evidence type="ECO:0000256" key="13">
    <source>
        <dbReference type="ARBA" id="ARBA00024058"/>
    </source>
</evidence>
<comment type="function">
    <text evidence="26">Mediates the transfer of all common phospholipids, cholesterol and gangliosides from the endoplasmic reticulum to the plasma membrane. May play a role in regulating steroidogenesis. Stimulates the microsomal conversion of 7-dehydrocholesterol to cholesterol. Also binds fatty acids and fatty acyl Coenzyme A (CoA) such as phytanoyl-CoA. Involved in the regulation phospholipid synthesis in endoplasmic reticulum enhancing the incorporation of exogenous fatty acid into glycerides. Seems to stimulate the rate-limiting step in phosphatidic acid formation mediated by GPAT3. Isoforms SCP2 and SCPx cooperate in peroxisomal oxidation of certain naturally occurring tetramethyl-branched fatty acyl-CoAs.</text>
</comment>
<gene>
    <name evidence="41" type="primary">LOC106818090</name>
</gene>
<evidence type="ECO:0000256" key="18">
    <source>
        <dbReference type="ARBA" id="ARBA00029287"/>
    </source>
</evidence>
<dbReference type="InterPro" id="IPR020613">
    <property type="entry name" value="Thiolase_CS"/>
</dbReference>
<dbReference type="SUPFAM" id="SSF53901">
    <property type="entry name" value="Thiolase-like"/>
    <property type="match status" value="2"/>
</dbReference>
<evidence type="ECO:0000256" key="30">
    <source>
        <dbReference type="ARBA" id="ARBA00048004"/>
    </source>
</evidence>
<dbReference type="PROSITE" id="PS00737">
    <property type="entry name" value="THIOLASE_2"/>
    <property type="match status" value="1"/>
</dbReference>
<keyword evidence="8" id="KW-0445">Lipid transport</keyword>
<evidence type="ECO:0000256" key="34">
    <source>
        <dbReference type="ARBA" id="ARBA00049270"/>
    </source>
</evidence>
<keyword evidence="10" id="KW-0446">Lipid-binding</keyword>
<dbReference type="GeneID" id="106818090"/>
<keyword evidence="6" id="KW-0963">Cytoplasm</keyword>
<comment type="catalytic activity">
    <reaction evidence="31">
        <text>butanoyl-CoA + acetyl-CoA = 3-oxohexanoyl-CoA + CoA</text>
        <dbReference type="Rhea" id="RHEA:31111"/>
        <dbReference type="ChEBI" id="CHEBI:57287"/>
        <dbReference type="ChEBI" id="CHEBI:57288"/>
        <dbReference type="ChEBI" id="CHEBI:57371"/>
        <dbReference type="ChEBI" id="CHEBI:62418"/>
    </reaction>
    <physiologicalReaction direction="right-to-left" evidence="31">
        <dbReference type="Rhea" id="RHEA:31113"/>
    </physiologicalReaction>
</comment>
<evidence type="ECO:0000259" key="37">
    <source>
        <dbReference type="Pfam" id="PF00108"/>
    </source>
</evidence>
<dbReference type="InterPro" id="IPR036527">
    <property type="entry name" value="SCP2_sterol-bd_dom_sf"/>
</dbReference>
<dbReference type="Proteomes" id="UP000695022">
    <property type="component" value="Unplaced"/>
</dbReference>
<dbReference type="EC" id="2.3.1.155" evidence="13"/>
<reference evidence="41" key="1">
    <citation type="submission" date="2025-08" db="UniProtKB">
        <authorList>
            <consortium name="RefSeq"/>
        </authorList>
    </citation>
    <scope>IDENTIFICATION</scope>
</reference>
<dbReference type="EC" id="2.3.1.16" evidence="14"/>
<comment type="catalytic activity">
    <reaction evidence="18">
        <text>7-dehydrocholesterol(in) = 7-dehydrocholesterol(out)</text>
        <dbReference type="Rhea" id="RHEA:62960"/>
        <dbReference type="ChEBI" id="CHEBI:17759"/>
    </reaction>
</comment>
<evidence type="ECO:0000256" key="20">
    <source>
        <dbReference type="ARBA" id="ARBA00030851"/>
    </source>
</evidence>
<evidence type="ECO:0000256" key="1">
    <source>
        <dbReference type="ARBA" id="ARBA00004275"/>
    </source>
</evidence>
<evidence type="ECO:0000256" key="5">
    <source>
        <dbReference type="ARBA" id="ARBA00022448"/>
    </source>
</evidence>
<evidence type="ECO:0000256" key="35">
    <source>
        <dbReference type="ARBA" id="ARBA00049306"/>
    </source>
</evidence>
<comment type="function">
    <text evidence="27">Plays a crucial role in the peroxisomal oxidation of branched-chain fatty acids. Catalyzes the last step of the peroxisomal beta-oxidation of branched chain fatty acids and the side chain of the bile acid intermediates di- and trihydroxycoprostanic acids (DHCA and THCA). Also active with medium and long straight chain 3-oxoacyl-CoAs. Stimulates the microsomal conversion of 7-dehydrocholesterol to cholesterol and transfers phosphatidylcholine and 7-dehydrocholesterol between membrances, in vitro. Isoforms SCP2 and SCPx cooperate in peroxisomal oxidation of certain naturally occurring tetramethyl-branched fatty acyl-CoAs.</text>
</comment>
<evidence type="ECO:0000259" key="39">
    <source>
        <dbReference type="Pfam" id="PF22691"/>
    </source>
</evidence>
<comment type="catalytic activity">
    <reaction evidence="32">
        <text>an acyl-CoA + acetyl-CoA = a 3-oxoacyl-CoA + CoA</text>
        <dbReference type="Rhea" id="RHEA:21564"/>
        <dbReference type="ChEBI" id="CHEBI:57287"/>
        <dbReference type="ChEBI" id="CHEBI:57288"/>
        <dbReference type="ChEBI" id="CHEBI:58342"/>
        <dbReference type="ChEBI" id="CHEBI:90726"/>
        <dbReference type="EC" id="2.3.1.16"/>
    </reaction>
    <physiologicalReaction direction="right-to-left" evidence="32">
        <dbReference type="Rhea" id="RHEA:21566"/>
    </physiologicalReaction>
</comment>
<name>A0ABM1F1H3_PRICU</name>
<keyword evidence="11" id="KW-0576">Peroxisome</keyword>
<comment type="catalytic activity">
    <reaction evidence="33">
        <text>hexadecanoyl-CoA + acetyl-CoA = 3-oxooctadecanoyl-CoA + CoA</text>
        <dbReference type="Rhea" id="RHEA:35279"/>
        <dbReference type="ChEBI" id="CHEBI:57287"/>
        <dbReference type="ChEBI" id="CHEBI:57288"/>
        <dbReference type="ChEBI" id="CHEBI:57379"/>
        <dbReference type="ChEBI" id="CHEBI:71407"/>
    </reaction>
    <physiologicalReaction direction="right-to-left" evidence="33">
        <dbReference type="Rhea" id="RHEA:35281"/>
    </physiologicalReaction>
</comment>
<evidence type="ECO:0000256" key="4">
    <source>
        <dbReference type="ARBA" id="ARBA00014545"/>
    </source>
</evidence>
<sequence>MSAKRQIFVVGNGMTKFEKPGSRDEFDYPDMAKEAVNNALKDAKINYGEIQQACVGYCYGDTTCGQRALYEVGMTGIPIFNVNNACSTGSTALFMARQLVEGGLADCVLALGFEKMEKGSLTPKFMDRTNPMEKHVEVMASVFELESAPFTAQMFGNAGKEHMKKYGTKPEHFAKIAWKNHLHSINNPYSQFQDQYSMDQILNSPMVHKPLTKLQCCPTSDGAAAAIVCSAAFVEKHGLQDQAIEIVAQEMATDLPSTFNEGSCMKVVGYDMTKTAADRLYRGAGVKPTDIDVVELHDCFSTNELISYEALGLCEPGEAGSMVDRGDNTYGGKYVINPSGGLISKGHPLGATGLAQCAELCWQLKGQAGKRQVKGAKLALQHNIGLGGAVVVTLYRLGFPEAASGSLRVVTSPAADMSPEGFRAAPIFNLIQEALMKDGANIVKKVNAVYLFKITEGPNGSEGLWTVDVKNGSGSVKIGGDGAKPNVTLTISDSDFVELAEGRLKPQVAFFQKKLKLAGNMVLAMKLNSVLPPAGTAVSVTQTPANEGFKASSIFKEVEERLRRDGDKIVGKVKGIYLFKVTGGPAGKDAMWLVDVKNGKGAVKSGAGKADCTITISDEDLLKVASGKLSAQTAFFSKKLKIAGNIGLAMKLKEVLPTPGQAKL</sequence>
<dbReference type="NCBIfam" id="NF006102">
    <property type="entry name" value="PRK08256.1"/>
    <property type="match status" value="1"/>
</dbReference>
<evidence type="ECO:0000256" key="36">
    <source>
        <dbReference type="ARBA" id="ARBA00049542"/>
    </source>
</evidence>
<dbReference type="InterPro" id="IPR020616">
    <property type="entry name" value="Thiolase_N"/>
</dbReference>
<evidence type="ECO:0000256" key="27">
    <source>
        <dbReference type="ARBA" id="ARBA00045994"/>
    </source>
</evidence>
<evidence type="ECO:0000256" key="16">
    <source>
        <dbReference type="ARBA" id="ARBA00024509"/>
    </source>
</evidence>
<evidence type="ECO:0000256" key="25">
    <source>
        <dbReference type="ARBA" id="ARBA00033178"/>
    </source>
</evidence>
<evidence type="ECO:0000256" key="7">
    <source>
        <dbReference type="ARBA" id="ARBA00022679"/>
    </source>
</evidence>
<organism evidence="40 41">
    <name type="scientific">Priapulus caudatus</name>
    <name type="common">Priapulid worm</name>
    <dbReference type="NCBI Taxonomy" id="37621"/>
    <lineage>
        <taxon>Eukaryota</taxon>
        <taxon>Metazoa</taxon>
        <taxon>Ecdysozoa</taxon>
        <taxon>Scalidophora</taxon>
        <taxon>Priapulida</taxon>
        <taxon>Priapulimorpha</taxon>
        <taxon>Priapulimorphida</taxon>
        <taxon>Priapulidae</taxon>
        <taxon>Priapulus</taxon>
    </lineage>
</organism>
<evidence type="ECO:0000256" key="10">
    <source>
        <dbReference type="ARBA" id="ARBA00023121"/>
    </source>
</evidence>
<feature type="domain" description="SCP2" evidence="38">
    <location>
        <begin position="429"/>
        <end position="531"/>
    </location>
</feature>
<keyword evidence="5" id="KW-0813">Transport</keyword>
<comment type="catalytic activity">
    <reaction evidence="28">
        <text>tetradecanoyl-CoA + acetyl-CoA = 3-oxohexadecanoyl-CoA + CoA</text>
        <dbReference type="Rhea" id="RHEA:18161"/>
        <dbReference type="ChEBI" id="CHEBI:57287"/>
        <dbReference type="ChEBI" id="CHEBI:57288"/>
        <dbReference type="ChEBI" id="CHEBI:57349"/>
        <dbReference type="ChEBI" id="CHEBI:57385"/>
        <dbReference type="EC" id="2.3.1.155"/>
    </reaction>
    <physiologicalReaction direction="right-to-left" evidence="28">
        <dbReference type="Rhea" id="RHEA:18163"/>
    </physiologicalReaction>
</comment>
<comment type="catalytic activity">
    <reaction evidence="30">
        <text>decanoyl-CoA + acetyl-CoA = 3-oxododecanoyl-CoA + CoA</text>
        <dbReference type="Rhea" id="RHEA:31183"/>
        <dbReference type="ChEBI" id="CHEBI:57287"/>
        <dbReference type="ChEBI" id="CHEBI:57288"/>
        <dbReference type="ChEBI" id="CHEBI:61430"/>
        <dbReference type="ChEBI" id="CHEBI:62615"/>
    </reaction>
    <physiologicalReaction direction="right-to-left" evidence="30">
        <dbReference type="Rhea" id="RHEA:31185"/>
    </physiologicalReaction>
</comment>